<dbReference type="EMBL" id="BSXT01004151">
    <property type="protein sequence ID" value="GMF56949.1"/>
    <property type="molecule type" value="Genomic_DNA"/>
</dbReference>
<comment type="caution">
    <text evidence="1">The sequence shown here is derived from an EMBL/GenBank/DDBJ whole genome shotgun (WGS) entry which is preliminary data.</text>
</comment>
<accession>A0A9W6Y618</accession>
<keyword evidence="2" id="KW-1185">Reference proteome</keyword>
<proteinExistence type="predicted"/>
<name>A0A9W6Y618_9STRA</name>
<dbReference type="AlphaFoldDB" id="A0A9W6Y618"/>
<evidence type="ECO:0000313" key="2">
    <source>
        <dbReference type="Proteomes" id="UP001165121"/>
    </source>
</evidence>
<gene>
    <name evidence="1" type="ORF">Pfra01_002424800</name>
</gene>
<reference evidence="1" key="1">
    <citation type="submission" date="2023-04" db="EMBL/GenBank/DDBJ databases">
        <title>Phytophthora fragariaefolia NBRC 109709.</title>
        <authorList>
            <person name="Ichikawa N."/>
            <person name="Sato H."/>
            <person name="Tonouchi N."/>
        </authorList>
    </citation>
    <scope>NUCLEOTIDE SEQUENCE</scope>
    <source>
        <strain evidence="1">NBRC 109709</strain>
    </source>
</reference>
<evidence type="ECO:0000313" key="1">
    <source>
        <dbReference type="EMBL" id="GMF56949.1"/>
    </source>
</evidence>
<dbReference type="Proteomes" id="UP001165121">
    <property type="component" value="Unassembled WGS sequence"/>
</dbReference>
<organism evidence="1 2">
    <name type="scientific">Phytophthora fragariaefolia</name>
    <dbReference type="NCBI Taxonomy" id="1490495"/>
    <lineage>
        <taxon>Eukaryota</taxon>
        <taxon>Sar</taxon>
        <taxon>Stramenopiles</taxon>
        <taxon>Oomycota</taxon>
        <taxon>Peronosporomycetes</taxon>
        <taxon>Peronosporales</taxon>
        <taxon>Peronosporaceae</taxon>
        <taxon>Phytophthora</taxon>
    </lineage>
</organism>
<sequence>MYKKAMRWLNRNWAGDKFETDCFSAPGVAKFEMANGIMSKLNLISLTSYISFSRCNGVATSVNMTELIEAISQPGMGERRTYLGCASTGLCTSRKGDLFGVVRS</sequence>
<protein>
    <submittedName>
        <fullName evidence="1">Unnamed protein product</fullName>
    </submittedName>
</protein>